<keyword evidence="3" id="KW-1185">Reference proteome</keyword>
<dbReference type="InterPro" id="IPR041712">
    <property type="entry name" value="DHPS-like_MBL-fold"/>
</dbReference>
<dbReference type="CDD" id="cd07713">
    <property type="entry name" value="DHPS-like_MBL-fold"/>
    <property type="match status" value="1"/>
</dbReference>
<dbReference type="AlphaFoldDB" id="A0A1V4I997"/>
<dbReference type="PANTHER" id="PTHR13754:SF13">
    <property type="entry name" value="METALLO-BETA-LACTAMASE SUPERFAMILY PROTEIN (AFU_ORTHOLOGUE AFUA_3G07630)"/>
    <property type="match status" value="1"/>
</dbReference>
<evidence type="ECO:0000313" key="3">
    <source>
        <dbReference type="Proteomes" id="UP000190080"/>
    </source>
</evidence>
<dbReference type="EMBL" id="MZGV01000096">
    <property type="protein sequence ID" value="OPJ56568.1"/>
    <property type="molecule type" value="Genomic_DNA"/>
</dbReference>
<name>A0A1V4I997_9CLOT</name>
<dbReference type="InterPro" id="IPR036866">
    <property type="entry name" value="RibonucZ/Hydroxyglut_hydro"/>
</dbReference>
<proteinExistence type="predicted"/>
<evidence type="ECO:0000313" key="2">
    <source>
        <dbReference type="EMBL" id="OPJ56568.1"/>
    </source>
</evidence>
<comment type="caution">
    <text evidence="2">The sequence shown here is derived from an EMBL/GenBank/DDBJ whole genome shotgun (WGS) entry which is preliminary data.</text>
</comment>
<gene>
    <name evidence="2" type="ORF">CLORY_42810</name>
</gene>
<dbReference type="PANTHER" id="PTHR13754">
    <property type="entry name" value="METALLO-BETA-LACTAMASE SUPERFAMILY PROTEIN"/>
    <property type="match status" value="1"/>
</dbReference>
<dbReference type="RefSeq" id="WP_079428346.1">
    <property type="nucleotide sequence ID" value="NZ_MZGV01000096.1"/>
</dbReference>
<sequence length="281" mass="32046">MKVTMLIEDEPSKDVINLANEMGLSMHFQFNDKNILFDAGLTEAFIDNARKMGINLKNDDFIVISHGHISHAGGLLKYLRSNEKAEIVISESAVQKHYIKICRNEIDISVPSEITSRCGNRIRYLNDFTEITKDVFIASNFIKKYPWVRFNQYMFTEKYGSFIRDDFKHELIMVINNAGKLVIVTGCSHNGITNIIESVKLKFPDTPIQAVIGGFHISGIPGGNVFRESEQSVRKLGQTLLSYNIDKVYTCHCTGMLQYNILKKVMKDKIEYFSTGREIEL</sequence>
<accession>A0A1V4I997</accession>
<reference evidence="2 3" key="1">
    <citation type="submission" date="2017-03" db="EMBL/GenBank/DDBJ databases">
        <title>Genome sequence of Clostridium oryzae DSM 28571.</title>
        <authorList>
            <person name="Poehlein A."/>
            <person name="Daniel R."/>
        </authorList>
    </citation>
    <scope>NUCLEOTIDE SEQUENCE [LARGE SCALE GENOMIC DNA]</scope>
    <source>
        <strain evidence="2 3">DSM 28571</strain>
    </source>
</reference>
<evidence type="ECO:0000259" key="1">
    <source>
        <dbReference type="Pfam" id="PF00753"/>
    </source>
</evidence>
<dbReference type="InterPro" id="IPR052926">
    <property type="entry name" value="Metallo-beta-lactamase_dom"/>
</dbReference>
<dbReference type="GO" id="GO:0016740">
    <property type="term" value="F:transferase activity"/>
    <property type="evidence" value="ECO:0007669"/>
    <property type="project" value="TreeGrafter"/>
</dbReference>
<dbReference type="Pfam" id="PF00753">
    <property type="entry name" value="Lactamase_B"/>
    <property type="match status" value="1"/>
</dbReference>
<dbReference type="OrthoDB" id="9803916at2"/>
<feature type="domain" description="Metallo-beta-lactamase" evidence="1">
    <location>
        <begin position="31"/>
        <end position="96"/>
    </location>
</feature>
<dbReference type="Proteomes" id="UP000190080">
    <property type="component" value="Unassembled WGS sequence"/>
</dbReference>
<dbReference type="Gene3D" id="3.60.15.10">
    <property type="entry name" value="Ribonuclease Z/Hydroxyacylglutathione hydrolase-like"/>
    <property type="match status" value="1"/>
</dbReference>
<protein>
    <submittedName>
        <fullName evidence="2">Metallo-beta-lactamase superfamily protein</fullName>
    </submittedName>
</protein>
<dbReference type="InterPro" id="IPR001279">
    <property type="entry name" value="Metallo-B-lactamas"/>
</dbReference>
<dbReference type="STRING" id="1450648.CLORY_42810"/>
<dbReference type="SUPFAM" id="SSF56281">
    <property type="entry name" value="Metallo-hydrolase/oxidoreductase"/>
    <property type="match status" value="1"/>
</dbReference>
<organism evidence="2 3">
    <name type="scientific">Clostridium oryzae</name>
    <dbReference type="NCBI Taxonomy" id="1450648"/>
    <lineage>
        <taxon>Bacteria</taxon>
        <taxon>Bacillati</taxon>
        <taxon>Bacillota</taxon>
        <taxon>Clostridia</taxon>
        <taxon>Eubacteriales</taxon>
        <taxon>Clostridiaceae</taxon>
        <taxon>Clostridium</taxon>
    </lineage>
</organism>